<dbReference type="NCBIfam" id="TIGR00026">
    <property type="entry name" value="hi_GC_TIGR00026"/>
    <property type="match status" value="1"/>
</dbReference>
<dbReference type="Proteomes" id="UP001597419">
    <property type="component" value="Unassembled WGS sequence"/>
</dbReference>
<proteinExistence type="predicted"/>
<dbReference type="RefSeq" id="WP_345395847.1">
    <property type="nucleotide sequence ID" value="NZ_BAABHG010000007.1"/>
</dbReference>
<evidence type="ECO:0000313" key="1">
    <source>
        <dbReference type="EMBL" id="MFD2457982.1"/>
    </source>
</evidence>
<dbReference type="SUPFAM" id="SSF50475">
    <property type="entry name" value="FMN-binding split barrel"/>
    <property type="match status" value="1"/>
</dbReference>
<name>A0ABW5GA85_9PSEU</name>
<dbReference type="InterPro" id="IPR004378">
    <property type="entry name" value="F420H2_quin_Rdtase"/>
</dbReference>
<dbReference type="InterPro" id="IPR012349">
    <property type="entry name" value="Split_barrel_FMN-bd"/>
</dbReference>
<keyword evidence="2" id="KW-1185">Reference proteome</keyword>
<sequence>MDVRYVEPGKATAVFNRVIQGLTKLGLSVWGSRVLVVRGRKSGEPRSVPVNLLTLDESKYLVAPRGETQWVRNLRAAGEGQLRVGRRAETFGYRELSDDEKPAVLRAYLRRWKFEVGVFFDGVDDKASDDTLRGIAPGYPIFRVLPRG</sequence>
<dbReference type="Gene3D" id="2.30.110.10">
    <property type="entry name" value="Electron Transport, Fmn-binding Protein, Chain A"/>
    <property type="match status" value="1"/>
</dbReference>
<reference evidence="2" key="1">
    <citation type="journal article" date="2019" name="Int. J. Syst. Evol. Microbiol.">
        <title>The Global Catalogue of Microorganisms (GCM) 10K type strain sequencing project: providing services to taxonomists for standard genome sequencing and annotation.</title>
        <authorList>
            <consortium name="The Broad Institute Genomics Platform"/>
            <consortium name="The Broad Institute Genome Sequencing Center for Infectious Disease"/>
            <person name="Wu L."/>
            <person name="Ma J."/>
        </authorList>
    </citation>
    <scope>NUCLEOTIDE SEQUENCE [LARGE SCALE GENOMIC DNA]</scope>
    <source>
        <strain evidence="2">CGMCC 4.7643</strain>
    </source>
</reference>
<organism evidence="1 2">
    <name type="scientific">Amycolatopsis samaneae</name>
    <dbReference type="NCBI Taxonomy" id="664691"/>
    <lineage>
        <taxon>Bacteria</taxon>
        <taxon>Bacillati</taxon>
        <taxon>Actinomycetota</taxon>
        <taxon>Actinomycetes</taxon>
        <taxon>Pseudonocardiales</taxon>
        <taxon>Pseudonocardiaceae</taxon>
        <taxon>Amycolatopsis</taxon>
    </lineage>
</organism>
<dbReference type="Pfam" id="PF04075">
    <property type="entry name" value="F420H2_quin_red"/>
    <property type="match status" value="1"/>
</dbReference>
<accession>A0ABW5GA85</accession>
<protein>
    <submittedName>
        <fullName evidence="1">Nitroreductase family deazaflavin-dependent oxidoreductase</fullName>
    </submittedName>
</protein>
<comment type="caution">
    <text evidence="1">The sequence shown here is derived from an EMBL/GenBank/DDBJ whole genome shotgun (WGS) entry which is preliminary data.</text>
</comment>
<dbReference type="EMBL" id="JBHUKU010000003">
    <property type="protein sequence ID" value="MFD2457982.1"/>
    <property type="molecule type" value="Genomic_DNA"/>
</dbReference>
<gene>
    <name evidence="1" type="ORF">ACFSYJ_05215</name>
</gene>
<evidence type="ECO:0000313" key="2">
    <source>
        <dbReference type="Proteomes" id="UP001597419"/>
    </source>
</evidence>